<proteinExistence type="predicted"/>
<feature type="region of interest" description="Disordered" evidence="6">
    <location>
        <begin position="1"/>
        <end position="35"/>
    </location>
</feature>
<dbReference type="Proteomes" id="UP000280296">
    <property type="component" value="Unassembled WGS sequence"/>
</dbReference>
<dbReference type="GO" id="GO:0016020">
    <property type="term" value="C:membrane"/>
    <property type="evidence" value="ECO:0007669"/>
    <property type="project" value="UniProtKB-SubCell"/>
</dbReference>
<keyword evidence="3 7" id="KW-1133">Transmembrane helix</keyword>
<dbReference type="AlphaFoldDB" id="A0A432MER5"/>
<gene>
    <name evidence="8" type="ORF">TsocGM_20825</name>
</gene>
<dbReference type="OrthoDB" id="265565at2"/>
<feature type="coiled-coil region" evidence="5">
    <location>
        <begin position="127"/>
        <end position="232"/>
    </location>
</feature>
<keyword evidence="2 7" id="KW-0812">Transmembrane</keyword>
<evidence type="ECO:0000313" key="8">
    <source>
        <dbReference type="EMBL" id="RUL84173.1"/>
    </source>
</evidence>
<dbReference type="PANTHER" id="PTHR30386">
    <property type="entry name" value="MEMBRANE FUSION SUBUNIT OF EMRAB-TOLC MULTIDRUG EFFLUX PUMP"/>
    <property type="match status" value="1"/>
</dbReference>
<keyword evidence="9" id="KW-1185">Reference proteome</keyword>
<comment type="subcellular location">
    <subcellularLocation>
        <location evidence="1">Membrane</location>
        <topology evidence="1">Single-pass membrane protein</topology>
    </subcellularLocation>
</comment>
<dbReference type="RefSeq" id="WP_126727392.1">
    <property type="nucleotide sequence ID" value="NZ_RYZH01000052.1"/>
</dbReference>
<evidence type="ECO:0000256" key="6">
    <source>
        <dbReference type="SAM" id="MobiDB-lite"/>
    </source>
</evidence>
<organism evidence="8 9">
    <name type="scientific">Tautonia sociabilis</name>
    <dbReference type="NCBI Taxonomy" id="2080755"/>
    <lineage>
        <taxon>Bacteria</taxon>
        <taxon>Pseudomonadati</taxon>
        <taxon>Planctomycetota</taxon>
        <taxon>Planctomycetia</taxon>
        <taxon>Isosphaerales</taxon>
        <taxon>Isosphaeraceae</taxon>
        <taxon>Tautonia</taxon>
    </lineage>
</organism>
<sequence length="427" mass="46769">MEATRIRLEAIPSNQPTPTEEADAPAPTPTKRPPRNGWRRLIRWLIGGAMLAEAAWLIMPSVLYRTSVRASVTAPSAVVRVHQPGVIVGTPPEVGARVSAGQVLFEVREASPDRRPSEQFRAEAESVRRAADAIRGQLAELDELKETLKAHFDEYRKARVARAEAQLAEQRARVEAAESRLREAELELRLQGRLSSRGASSEFERSRAEAALEVARDELEEARMAEERHRLQLDSARSGVFVGEADGGQDRVASLQRCDEIEMQQMGLRARLGELGGKLAELEARLEGERRHLEEGRLRVVSPMGGIVWSSSLSPDVEVTPGATALEIVDPDRLGIEALFKEADAARVRPGTPVEARLLGSSLILPGRVVRVTDPGAVDPRTMGQIPRDSVPPGTFRAIIELEVQPDGGDPANRHHIGGPAIVWTKR</sequence>
<keyword evidence="4 7" id="KW-0472">Membrane</keyword>
<evidence type="ECO:0000313" key="9">
    <source>
        <dbReference type="Proteomes" id="UP000280296"/>
    </source>
</evidence>
<evidence type="ECO:0000256" key="5">
    <source>
        <dbReference type="SAM" id="Coils"/>
    </source>
</evidence>
<reference evidence="8 9" key="2">
    <citation type="submission" date="2019-01" db="EMBL/GenBank/DDBJ databases">
        <title>Tautonia sociabilis, a novel thermotolerant planctomycete of Isosphaeraceae family, isolated from a 4000 m deep subterranean habitat.</title>
        <authorList>
            <person name="Kovaleva O.L."/>
            <person name="Elcheninov A.G."/>
            <person name="Van Heerden E."/>
            <person name="Toshchakov S.V."/>
            <person name="Novikov A."/>
            <person name="Bonch-Osmolovskaya E.A."/>
            <person name="Kublanov I.V."/>
        </authorList>
    </citation>
    <scope>NUCLEOTIDE SEQUENCE [LARGE SCALE GENOMIC DNA]</scope>
    <source>
        <strain evidence="8 9">GM2012</strain>
    </source>
</reference>
<dbReference type="PANTHER" id="PTHR30386:SF26">
    <property type="entry name" value="TRANSPORT PROTEIN COMB"/>
    <property type="match status" value="1"/>
</dbReference>
<dbReference type="EMBL" id="RYZH01000052">
    <property type="protein sequence ID" value="RUL84173.1"/>
    <property type="molecule type" value="Genomic_DNA"/>
</dbReference>
<dbReference type="InterPro" id="IPR050739">
    <property type="entry name" value="MFP"/>
</dbReference>
<accession>A0A432MER5</accession>
<evidence type="ECO:0000256" key="1">
    <source>
        <dbReference type="ARBA" id="ARBA00004167"/>
    </source>
</evidence>
<feature type="transmembrane region" description="Helical" evidence="7">
    <location>
        <begin position="41"/>
        <end position="59"/>
    </location>
</feature>
<name>A0A432MER5_9BACT</name>
<evidence type="ECO:0000256" key="2">
    <source>
        <dbReference type="ARBA" id="ARBA00022692"/>
    </source>
</evidence>
<comment type="caution">
    <text evidence="8">The sequence shown here is derived from an EMBL/GenBank/DDBJ whole genome shotgun (WGS) entry which is preliminary data.</text>
</comment>
<evidence type="ECO:0000256" key="7">
    <source>
        <dbReference type="SAM" id="Phobius"/>
    </source>
</evidence>
<evidence type="ECO:0000256" key="3">
    <source>
        <dbReference type="ARBA" id="ARBA00022989"/>
    </source>
</evidence>
<protein>
    <submittedName>
        <fullName evidence="8">HlyD family efflux transporter periplasmic adaptor subunit</fullName>
    </submittedName>
</protein>
<reference evidence="8 9" key="1">
    <citation type="submission" date="2018-12" db="EMBL/GenBank/DDBJ databases">
        <authorList>
            <person name="Toschakov S.V."/>
        </authorList>
    </citation>
    <scope>NUCLEOTIDE SEQUENCE [LARGE SCALE GENOMIC DNA]</scope>
    <source>
        <strain evidence="8 9">GM2012</strain>
    </source>
</reference>
<evidence type="ECO:0000256" key="4">
    <source>
        <dbReference type="ARBA" id="ARBA00023136"/>
    </source>
</evidence>
<keyword evidence="5" id="KW-0175">Coiled coil</keyword>